<dbReference type="AlphaFoldDB" id="A0A6L2PMV7"/>
<feature type="non-terminal residue" evidence="6">
    <location>
        <position position="640"/>
    </location>
</feature>
<dbReference type="SMART" id="SM00368">
    <property type="entry name" value="LRR_RI"/>
    <property type="match status" value="6"/>
</dbReference>
<dbReference type="Gene3D" id="3.80.10.10">
    <property type="entry name" value="Ribonuclease Inhibitor"/>
    <property type="match status" value="2"/>
</dbReference>
<dbReference type="PANTHER" id="PTHR23170">
    <property type="entry name" value="NY-REN-58 ANTIGEN"/>
    <property type="match status" value="1"/>
</dbReference>
<dbReference type="EMBL" id="BLKM01000301">
    <property type="protein sequence ID" value="GFG31367.1"/>
    <property type="molecule type" value="Genomic_DNA"/>
</dbReference>
<evidence type="ECO:0008006" key="8">
    <source>
        <dbReference type="Google" id="ProtNLM"/>
    </source>
</evidence>
<keyword evidence="2" id="KW-0963">Cytoplasm</keyword>
<feature type="coiled-coil region" evidence="5">
    <location>
        <begin position="446"/>
        <end position="520"/>
    </location>
</feature>
<dbReference type="InterPro" id="IPR052116">
    <property type="entry name" value="Centro_Cilium_Assembly"/>
</dbReference>
<keyword evidence="7" id="KW-1185">Reference proteome</keyword>
<organism evidence="6 7">
    <name type="scientific">Coptotermes formosanus</name>
    <name type="common">Formosan subterranean termite</name>
    <dbReference type="NCBI Taxonomy" id="36987"/>
    <lineage>
        <taxon>Eukaryota</taxon>
        <taxon>Metazoa</taxon>
        <taxon>Ecdysozoa</taxon>
        <taxon>Arthropoda</taxon>
        <taxon>Hexapoda</taxon>
        <taxon>Insecta</taxon>
        <taxon>Pterygota</taxon>
        <taxon>Neoptera</taxon>
        <taxon>Polyneoptera</taxon>
        <taxon>Dictyoptera</taxon>
        <taxon>Blattodea</taxon>
        <taxon>Blattoidea</taxon>
        <taxon>Termitoidae</taxon>
        <taxon>Rhinotermitidae</taxon>
        <taxon>Coptotermes</taxon>
    </lineage>
</organism>
<sequence>MSSEIHEYTKLCQKNNVQPNEEVVAALKEAGETGELNLSRKTLSAWTWESLGRIISSSANIRVLNLSDCLIPPRGLTALLAYLNRDCGVESLILRGNAIQTTNVAYLGTMLRQNCSLKRLSLEWNSTGIFVDAFSQFCKGLAVNETLEFLDLKNNQLPPECGQYLGDALKHNTSLKTLDIRWNNLGWKGGHFLHEAVQSNQTLTKIELMGNCMSDDLMKSIEQCAKHNAVRERIQKDFEIKTDFLKRHLKKLEEERTNEVQELSKSNEMRIRQVVRENESRVSQLEGVLSERAATINMLQERLTAMERTLKQQDAKKGDLENLILEKDRMYQKLVEEGKQLREEWEKKLEEKAEQIRTVVAEHETKLATEINQRKQMELRIASQAKEMETLVAETVQLNETLKAVRKKNQESLAEEQRVSQELLLHTEKRCDEKLSQQEVELTLVRSKYQNQVRLLEQEKEEAEHSLSELRSLLNRERVRWQEDLSAVQQQAKAREIAKLSQYEEKINSLQEEKISLEKQLTLSHSTMTQLQQQNSSLVAELGEPQRKLLQLHEAGFLTLTELSAERVTSQRLRAELSESRSHLEAKKQDVEKLQRLVENLQTRMSELTVGQSSREQQQAKEVDRLQAMLAHMEREIQSI</sequence>
<reference evidence="7" key="1">
    <citation type="submission" date="2020-01" db="EMBL/GenBank/DDBJ databases">
        <title>Draft genome sequence of the Termite Coptotermes fromosanus.</title>
        <authorList>
            <person name="Itakura S."/>
            <person name="Yosikawa Y."/>
            <person name="Umezawa K."/>
        </authorList>
    </citation>
    <scope>NUCLEOTIDE SEQUENCE [LARGE SCALE GENOMIC DNA]</scope>
</reference>
<evidence type="ECO:0000256" key="5">
    <source>
        <dbReference type="SAM" id="Coils"/>
    </source>
</evidence>
<gene>
    <name evidence="6" type="ORF">Cfor_06093</name>
</gene>
<dbReference type="Proteomes" id="UP000502823">
    <property type="component" value="Unassembled WGS sequence"/>
</dbReference>
<comment type="subcellular location">
    <subcellularLocation>
        <location evidence="1">Cytoplasm</location>
        <location evidence="1">Cytoskeleton</location>
        <location evidence="1">Microtubule organizing center</location>
        <location evidence="1">Centrosome</location>
    </subcellularLocation>
</comment>
<dbReference type="InterPro" id="IPR001611">
    <property type="entry name" value="Leu-rich_rpt"/>
</dbReference>
<evidence type="ECO:0000256" key="2">
    <source>
        <dbReference type="ARBA" id="ARBA00022490"/>
    </source>
</evidence>
<dbReference type="Pfam" id="PF13516">
    <property type="entry name" value="LRR_6"/>
    <property type="match status" value="2"/>
</dbReference>
<feature type="coiled-coil region" evidence="5">
    <location>
        <begin position="296"/>
        <end position="394"/>
    </location>
</feature>
<keyword evidence="3 5" id="KW-0175">Coiled coil</keyword>
<accession>A0A6L2PMV7</accession>
<dbReference type="OrthoDB" id="8436363at2759"/>
<comment type="caution">
    <text evidence="6">The sequence shown here is derived from an EMBL/GenBank/DDBJ whole genome shotgun (WGS) entry which is preliminary data.</text>
</comment>
<dbReference type="PANTHER" id="PTHR23170:SF3">
    <property type="entry name" value="LEUCINE-RICH REPEAT-CONTAINING PROTEIN 45"/>
    <property type="match status" value="1"/>
</dbReference>
<protein>
    <recommendedName>
        <fullName evidence="8">Leucine-rich repeat-containing protein 45</fullName>
    </recommendedName>
</protein>
<proteinExistence type="predicted"/>
<evidence type="ECO:0000256" key="4">
    <source>
        <dbReference type="ARBA" id="ARBA00023212"/>
    </source>
</evidence>
<evidence type="ECO:0000313" key="6">
    <source>
        <dbReference type="EMBL" id="GFG31367.1"/>
    </source>
</evidence>
<evidence type="ECO:0000256" key="1">
    <source>
        <dbReference type="ARBA" id="ARBA00004300"/>
    </source>
</evidence>
<dbReference type="InParanoid" id="A0A6L2PMV7"/>
<name>A0A6L2PMV7_COPFO</name>
<keyword evidence="4" id="KW-0206">Cytoskeleton</keyword>
<evidence type="ECO:0000256" key="3">
    <source>
        <dbReference type="ARBA" id="ARBA00023054"/>
    </source>
</evidence>
<dbReference type="SUPFAM" id="SSF52047">
    <property type="entry name" value="RNI-like"/>
    <property type="match status" value="1"/>
</dbReference>
<feature type="coiled-coil region" evidence="5">
    <location>
        <begin position="235"/>
        <end position="269"/>
    </location>
</feature>
<feature type="coiled-coil region" evidence="5">
    <location>
        <begin position="574"/>
        <end position="636"/>
    </location>
</feature>
<evidence type="ECO:0000313" key="7">
    <source>
        <dbReference type="Proteomes" id="UP000502823"/>
    </source>
</evidence>
<dbReference type="InterPro" id="IPR032675">
    <property type="entry name" value="LRR_dom_sf"/>
</dbReference>
<dbReference type="GO" id="GO:0005813">
    <property type="term" value="C:centrosome"/>
    <property type="evidence" value="ECO:0007669"/>
    <property type="project" value="UniProtKB-SubCell"/>
</dbReference>